<evidence type="ECO:0000313" key="1">
    <source>
        <dbReference type="EMBL" id="GEL90951.1"/>
    </source>
</evidence>
<comment type="caution">
    <text evidence="1">The sequence shown here is derived from an EMBL/GenBank/DDBJ whole genome shotgun (WGS) entry which is preliminary data.</text>
</comment>
<evidence type="ECO:0000313" key="2">
    <source>
        <dbReference type="Proteomes" id="UP000321830"/>
    </source>
</evidence>
<dbReference type="RefSeq" id="WP_010752084.1">
    <property type="nucleotide sequence ID" value="NZ_BJWF01000002.1"/>
</dbReference>
<dbReference type="EMBL" id="BJWF01000002">
    <property type="protein sequence ID" value="GEL90951.1"/>
    <property type="molecule type" value="Genomic_DNA"/>
</dbReference>
<organism evidence="1 2">
    <name type="scientific">Enterococcus villorum</name>
    <dbReference type="NCBI Taxonomy" id="112904"/>
    <lineage>
        <taxon>Bacteria</taxon>
        <taxon>Bacillati</taxon>
        <taxon>Bacillota</taxon>
        <taxon>Bacilli</taxon>
        <taxon>Lactobacillales</taxon>
        <taxon>Enterococcaceae</taxon>
        <taxon>Enterococcus</taxon>
    </lineage>
</organism>
<name>A0A511IYW9_9ENTE</name>
<proteinExistence type="predicted"/>
<sequence>MDSQQITELEVELAALQAERDFLQDCIDTENKLPKENKDFSALNSLITKVHDINRKTLRMRYEISRLKCQEIETSRKQISYRQH</sequence>
<accession>A0A511IYW9</accession>
<dbReference type="AlphaFoldDB" id="A0A511IYW9"/>
<gene>
    <name evidence="1" type="ORF">EVI01_02880</name>
</gene>
<protein>
    <submittedName>
        <fullName evidence="1">Uncharacterized protein</fullName>
    </submittedName>
</protein>
<dbReference type="Proteomes" id="UP000321830">
    <property type="component" value="Unassembled WGS sequence"/>
</dbReference>
<reference evidence="1 2" key="1">
    <citation type="submission" date="2019-07" db="EMBL/GenBank/DDBJ databases">
        <title>Whole genome shotgun sequence of Enterococcus villorum NBRC 100699.</title>
        <authorList>
            <person name="Hosoyama A."/>
            <person name="Uohara A."/>
            <person name="Ohji S."/>
            <person name="Ichikawa N."/>
        </authorList>
    </citation>
    <scope>NUCLEOTIDE SEQUENCE [LARGE SCALE GENOMIC DNA]</scope>
    <source>
        <strain evidence="1 2">NBRC 100699</strain>
    </source>
</reference>